<dbReference type="PANTHER" id="PTHR42928">
    <property type="entry name" value="TRICARBOXYLATE-BINDING PROTEIN"/>
    <property type="match status" value="1"/>
</dbReference>
<organism evidence="3 4">
    <name type="scientific">Bordetella holmesii CDC-H585-BH</name>
    <dbReference type="NCBI Taxonomy" id="1331206"/>
    <lineage>
        <taxon>Bacteria</taxon>
        <taxon>Pseudomonadati</taxon>
        <taxon>Pseudomonadota</taxon>
        <taxon>Betaproteobacteria</taxon>
        <taxon>Burkholderiales</taxon>
        <taxon>Alcaligenaceae</taxon>
        <taxon>Bordetella</taxon>
    </lineage>
</organism>
<dbReference type="SUPFAM" id="SSF53850">
    <property type="entry name" value="Periplasmic binding protein-like II"/>
    <property type="match status" value="1"/>
</dbReference>
<reference evidence="3 4" key="1">
    <citation type="submission" date="2014-03" db="EMBL/GenBank/DDBJ databases">
        <title>Genome sequence of Bordetella holmseii.</title>
        <authorList>
            <person name="Harvill E."/>
            <person name="Goodfield L.L."/>
            <person name="Ivanov Y."/>
            <person name="Meyer J.A."/>
            <person name="Newth C."/>
            <person name="Cassiday P."/>
            <person name="Tondella M.L."/>
            <person name="Liao P."/>
            <person name="Zimmerman J."/>
            <person name="Meert K."/>
            <person name="Wessel D."/>
            <person name="Berger J."/>
            <person name="Dean J.M."/>
            <person name="Holubkov R."/>
            <person name="Burr J."/>
            <person name="Liu T."/>
            <person name="Brinkac L.M."/>
            <person name="Sanka R."/>
            <person name="Kim M."/>
            <person name="Losada L."/>
        </authorList>
    </citation>
    <scope>NUCLEOTIDE SEQUENCE [LARGE SCALE GENOMIC DNA]</scope>
    <source>
        <strain evidence="3 4">CDC-H585-BH</strain>
    </source>
</reference>
<dbReference type="Proteomes" id="UP000026682">
    <property type="component" value="Unassembled WGS sequence"/>
</dbReference>
<dbReference type="InterPro" id="IPR005064">
    <property type="entry name" value="BUG"/>
</dbReference>
<dbReference type="RefSeq" id="WP_005012418.1">
    <property type="nucleotide sequence ID" value="NZ_JFZZ01000018.1"/>
</dbReference>
<dbReference type="Gene3D" id="3.40.190.10">
    <property type="entry name" value="Periplasmic binding protein-like II"/>
    <property type="match status" value="1"/>
</dbReference>
<keyword evidence="3" id="KW-0675">Receptor</keyword>
<dbReference type="AlphaFoldDB" id="A0A158M9P9"/>
<dbReference type="GeneID" id="93120831"/>
<name>A0A158M9P9_9BORD</name>
<keyword evidence="2" id="KW-0732">Signal</keyword>
<sequence>MFKIATAACIALGLGFGPAPQARAQSYPNKPITLVVPFAPGGTVNLMGRLLATRMSEVLGQTVIVENKPGGGGSIGAGFVAKSPADGYTLLLATMGQQSIQPLLARELHYDAQNDFSPIALFATVPNVLAVSADTPAKSVAELLQYARANPGKLNMASAGIGSVNHMTGELFMARTGTQFAHVPYRGAGPATADLLSGQVQILFANLPNVLAYIKPGKIRVLAVASAQRSSTIPDVPTLTESGVADAVVESWYGVMAPAGTSAPIIQKLQETILAIAREPATVSLLADQGALPYPGTADDLAKLSAGETRRWTQIIDSAHIQTN</sequence>
<dbReference type="InterPro" id="IPR042100">
    <property type="entry name" value="Bug_dom1"/>
</dbReference>
<feature type="signal peptide" evidence="2">
    <location>
        <begin position="1"/>
        <end position="24"/>
    </location>
</feature>
<dbReference type="PATRIC" id="fig|1331206.3.peg.469"/>
<comment type="caution">
    <text evidence="3">The sequence shown here is derived from an EMBL/GenBank/DDBJ whole genome shotgun (WGS) entry which is preliminary data.</text>
</comment>
<dbReference type="EMBL" id="JFZZ01000018">
    <property type="protein sequence ID" value="KAK98245.1"/>
    <property type="molecule type" value="Genomic_DNA"/>
</dbReference>
<evidence type="ECO:0000313" key="4">
    <source>
        <dbReference type="Proteomes" id="UP000026682"/>
    </source>
</evidence>
<protein>
    <submittedName>
        <fullName evidence="3">Tripartite tricarboxylate transporter family receptor</fullName>
    </submittedName>
</protein>
<accession>A0A158M9P9</accession>
<dbReference type="PIRSF" id="PIRSF017082">
    <property type="entry name" value="YflP"/>
    <property type="match status" value="1"/>
</dbReference>
<dbReference type="Pfam" id="PF03401">
    <property type="entry name" value="TctC"/>
    <property type="match status" value="1"/>
</dbReference>
<dbReference type="STRING" id="35814.BBB42_04890"/>
<dbReference type="Gene3D" id="3.40.190.150">
    <property type="entry name" value="Bordetella uptake gene, domain 1"/>
    <property type="match status" value="1"/>
</dbReference>
<dbReference type="CDD" id="cd13578">
    <property type="entry name" value="PBP2_Bug27"/>
    <property type="match status" value="1"/>
</dbReference>
<gene>
    <name evidence="3" type="ORF">L497_0299</name>
</gene>
<dbReference type="PANTHER" id="PTHR42928:SF5">
    <property type="entry name" value="BLR1237 PROTEIN"/>
    <property type="match status" value="1"/>
</dbReference>
<comment type="similarity">
    <text evidence="1">Belongs to the UPF0065 (bug) family.</text>
</comment>
<feature type="chain" id="PRO_5007628688" evidence="2">
    <location>
        <begin position="25"/>
        <end position="324"/>
    </location>
</feature>
<evidence type="ECO:0000256" key="1">
    <source>
        <dbReference type="ARBA" id="ARBA00006987"/>
    </source>
</evidence>
<proteinExistence type="inferred from homology"/>
<evidence type="ECO:0000313" key="3">
    <source>
        <dbReference type="EMBL" id="KAK98245.1"/>
    </source>
</evidence>
<evidence type="ECO:0000256" key="2">
    <source>
        <dbReference type="SAM" id="SignalP"/>
    </source>
</evidence>